<feature type="repeat" description="PPR" evidence="3">
    <location>
        <begin position="382"/>
        <end position="416"/>
    </location>
</feature>
<dbReference type="Proteomes" id="UP000583929">
    <property type="component" value="Unassembled WGS sequence"/>
</dbReference>
<evidence type="ECO:0000256" key="2">
    <source>
        <dbReference type="ARBA" id="ARBA00022737"/>
    </source>
</evidence>
<keyword evidence="2" id="KW-0677">Repeat</keyword>
<dbReference type="Pfam" id="PF01535">
    <property type="entry name" value="PPR"/>
    <property type="match status" value="2"/>
</dbReference>
<feature type="repeat" description="PPR" evidence="3">
    <location>
        <begin position="417"/>
        <end position="451"/>
    </location>
</feature>
<organism evidence="5 7">
    <name type="scientific">Cannabis sativa</name>
    <name type="common">Hemp</name>
    <name type="synonym">Marijuana</name>
    <dbReference type="NCBI Taxonomy" id="3483"/>
    <lineage>
        <taxon>Eukaryota</taxon>
        <taxon>Viridiplantae</taxon>
        <taxon>Streptophyta</taxon>
        <taxon>Embryophyta</taxon>
        <taxon>Tracheophyta</taxon>
        <taxon>Spermatophyta</taxon>
        <taxon>Magnoliopsida</taxon>
        <taxon>eudicotyledons</taxon>
        <taxon>Gunneridae</taxon>
        <taxon>Pentapetalae</taxon>
        <taxon>rosids</taxon>
        <taxon>fabids</taxon>
        <taxon>Rosales</taxon>
        <taxon>Cannabaceae</taxon>
        <taxon>Cannabis</taxon>
    </lineage>
</organism>
<accession>A0A7J6HZ27</accession>
<feature type="repeat" description="PPR" evidence="3">
    <location>
        <begin position="487"/>
        <end position="517"/>
    </location>
</feature>
<dbReference type="Gene3D" id="1.25.40.10">
    <property type="entry name" value="Tetratricopeptide repeat domain"/>
    <property type="match status" value="3"/>
</dbReference>
<comment type="similarity">
    <text evidence="1">Belongs to the PPR family. P subfamily.</text>
</comment>
<feature type="repeat" description="PPR" evidence="3">
    <location>
        <begin position="140"/>
        <end position="174"/>
    </location>
</feature>
<dbReference type="PANTHER" id="PTHR47933">
    <property type="entry name" value="PENTATRICOPEPTIDE REPEAT-CONTAINING PROTEIN 1, MITOCHONDRIAL"/>
    <property type="match status" value="1"/>
</dbReference>
<protein>
    <recommendedName>
        <fullName evidence="8">Pentatricopeptide repeat-containing protein</fullName>
    </recommendedName>
</protein>
<dbReference type="NCBIfam" id="TIGR00756">
    <property type="entry name" value="PPR"/>
    <property type="match status" value="5"/>
</dbReference>
<dbReference type="InterPro" id="IPR051240">
    <property type="entry name" value="Mito_RNA-Proc/Resp"/>
</dbReference>
<dbReference type="AlphaFoldDB" id="A0A7J6HZ27"/>
<evidence type="ECO:0000256" key="3">
    <source>
        <dbReference type="PROSITE-ProRule" id="PRU00708"/>
    </source>
</evidence>
<dbReference type="PROSITE" id="PS51375">
    <property type="entry name" value="PPR"/>
    <property type="match status" value="7"/>
</dbReference>
<dbReference type="InterPro" id="IPR011990">
    <property type="entry name" value="TPR-like_helical_dom_sf"/>
</dbReference>
<evidence type="ECO:0000256" key="1">
    <source>
        <dbReference type="ARBA" id="ARBA00007626"/>
    </source>
</evidence>
<evidence type="ECO:0000313" key="4">
    <source>
        <dbReference type="EMBL" id="KAF4372493.1"/>
    </source>
</evidence>
<evidence type="ECO:0008006" key="8">
    <source>
        <dbReference type="Google" id="ProtNLM"/>
    </source>
</evidence>
<dbReference type="EMBL" id="JAATIQ010000021">
    <property type="protein sequence ID" value="KAF4399660.1"/>
    <property type="molecule type" value="Genomic_DNA"/>
</dbReference>
<evidence type="ECO:0000313" key="6">
    <source>
        <dbReference type="Proteomes" id="UP000525078"/>
    </source>
</evidence>
<dbReference type="GO" id="GO:0003729">
    <property type="term" value="F:mRNA binding"/>
    <property type="evidence" value="ECO:0007669"/>
    <property type="project" value="TreeGrafter"/>
</dbReference>
<dbReference type="PANTHER" id="PTHR47933:SF45">
    <property type="entry name" value="PENTACOTRIPEPTIDE-REPEAT REGION OF PRORP DOMAIN-CONTAINING PROTEIN"/>
    <property type="match status" value="1"/>
</dbReference>
<feature type="repeat" description="PPR" evidence="3">
    <location>
        <begin position="240"/>
        <end position="274"/>
    </location>
</feature>
<comment type="caution">
    <text evidence="5">The sequence shown here is derived from an EMBL/GenBank/DDBJ whole genome shotgun (WGS) entry which is preliminary data.</text>
</comment>
<proteinExistence type="inferred from homology"/>
<dbReference type="InterPro" id="IPR002885">
    <property type="entry name" value="PPR_rpt"/>
</dbReference>
<dbReference type="Pfam" id="PF13812">
    <property type="entry name" value="PPR_3"/>
    <property type="match status" value="1"/>
</dbReference>
<dbReference type="SUPFAM" id="SSF81901">
    <property type="entry name" value="HCP-like"/>
    <property type="match status" value="1"/>
</dbReference>
<reference evidence="6 7" key="1">
    <citation type="journal article" date="2020" name="bioRxiv">
        <title>Sequence and annotation of 42 cannabis genomes reveals extensive copy number variation in cannabinoid synthesis and pathogen resistance genes.</title>
        <authorList>
            <person name="Mckernan K.J."/>
            <person name="Helbert Y."/>
            <person name="Kane L.T."/>
            <person name="Ebling H."/>
            <person name="Zhang L."/>
            <person name="Liu B."/>
            <person name="Eaton Z."/>
            <person name="Mclaughlin S."/>
            <person name="Kingan S."/>
            <person name="Baybayan P."/>
            <person name="Concepcion G."/>
            <person name="Jordan M."/>
            <person name="Riva A."/>
            <person name="Barbazuk W."/>
            <person name="Harkins T."/>
        </authorList>
    </citation>
    <scope>NUCLEOTIDE SEQUENCE [LARGE SCALE GENOMIC DNA]</scope>
    <source>
        <strain evidence="6 7">cv. Jamaican Lion 4</strain>
        <strain evidence="5">Father</strain>
        <strain evidence="4">Mother</strain>
        <tissue evidence="5">Leaf</tissue>
    </source>
</reference>
<gene>
    <name evidence="4" type="ORF">F8388_027166</name>
    <name evidence="5" type="ORF">G4B88_022743</name>
</gene>
<keyword evidence="7" id="KW-1185">Reference proteome</keyword>
<evidence type="ECO:0000313" key="5">
    <source>
        <dbReference type="EMBL" id="KAF4399660.1"/>
    </source>
</evidence>
<dbReference type="Pfam" id="PF13041">
    <property type="entry name" value="PPR_2"/>
    <property type="match status" value="3"/>
</dbReference>
<name>A0A7J6HZ27_CANSA</name>
<evidence type="ECO:0000313" key="7">
    <source>
        <dbReference type="Proteomes" id="UP000583929"/>
    </source>
</evidence>
<feature type="repeat" description="PPR" evidence="3">
    <location>
        <begin position="452"/>
        <end position="486"/>
    </location>
</feature>
<feature type="repeat" description="PPR" evidence="3">
    <location>
        <begin position="521"/>
        <end position="555"/>
    </location>
</feature>
<dbReference type="Proteomes" id="UP000525078">
    <property type="component" value="Unassembled WGS sequence"/>
</dbReference>
<sequence length="568" mass="64669">MLHEKAHRFSQQLSLSSAASQCWRTQVQRNQLASKVSSILLQRHNWVQLLQNLKLTPSLFLQILHRTQNNPQISLDFFDWAKSHLGFEPDLKSQCHIIQISLGSGFSQSVKPLLDSLVHSYPAPVLVEHLTLSCKGRNSLFQSLSFVLETYGRKGLFREGLEVYDKMRVHGYTPSISVCNALLDAIQRGNEIRLAWSFYGAILRNGVSPNLLTWSLVARIFGKNGEHERISRIIELGVYSSEIYNTLVDCLSKSGNFEASFDCLSEMHDRKINPGFSTLSLILDGACKHENSQAIARIISIMVEKELISMSPLCEYDKLIQKLCGLNRTYAAEMIFRKAFDENIGLQEATYGYMLRVLSKEERTDIAIWVYKLISEKGVVLNEATYNAFGGVLLRKEQSEEVCELLMKLIRRGFSPCSSDLSGFLAILCRKGRWREAEEMLNVILDKGLLPDSLSCCSLVEHYCFSKQIESAIKLHDKMEKLNISLDLTTYNVLLNGLVVLRRMEEAVRVFDYMRRHQKLSSASFTVTIQGLSRLNELKKAMKLHDEMLKMGLKPDEATYKSLILVFK</sequence>
<dbReference type="EMBL" id="JAATIP010000105">
    <property type="protein sequence ID" value="KAF4372493.1"/>
    <property type="molecule type" value="Genomic_DNA"/>
</dbReference>